<feature type="transmembrane region" description="Helical" evidence="11">
    <location>
        <begin position="88"/>
        <end position="109"/>
    </location>
</feature>
<dbReference type="InterPro" id="IPR017979">
    <property type="entry name" value="GPCR_3_CS"/>
</dbReference>
<dbReference type="CDD" id="cd15449">
    <property type="entry name" value="7tmC_mGluR1"/>
    <property type="match status" value="1"/>
</dbReference>
<dbReference type="PRINTS" id="PR00248">
    <property type="entry name" value="GPCRMGR"/>
</dbReference>
<dbReference type="InterPro" id="IPR000162">
    <property type="entry name" value="GPCR_3_mtglu_rcpt"/>
</dbReference>
<keyword evidence="13" id="KW-0675">Receptor</keyword>
<evidence type="ECO:0000256" key="7">
    <source>
        <dbReference type="ARBA" id="ARBA00023136"/>
    </source>
</evidence>
<feature type="transmembrane region" description="Helical" evidence="11">
    <location>
        <begin position="20"/>
        <end position="43"/>
    </location>
</feature>
<dbReference type="PRINTS" id="PR00593">
    <property type="entry name" value="MTABOTROPICR"/>
</dbReference>
<keyword evidence="3" id="KW-0597">Phosphoprotein</keyword>
<evidence type="ECO:0000256" key="1">
    <source>
        <dbReference type="ARBA" id="ARBA00004651"/>
    </source>
</evidence>
<evidence type="ECO:0000256" key="5">
    <source>
        <dbReference type="ARBA" id="ARBA00022989"/>
    </source>
</evidence>
<evidence type="ECO:0000259" key="12">
    <source>
        <dbReference type="PROSITE" id="PS50259"/>
    </source>
</evidence>
<evidence type="ECO:0000256" key="9">
    <source>
        <dbReference type="ARBA" id="ARBA00023224"/>
    </source>
</evidence>
<evidence type="ECO:0000256" key="11">
    <source>
        <dbReference type="SAM" id="Phobius"/>
    </source>
</evidence>
<feature type="region of interest" description="Disordered" evidence="10">
    <location>
        <begin position="545"/>
        <end position="566"/>
    </location>
</feature>
<dbReference type="PANTHER" id="PTHR24060">
    <property type="entry name" value="METABOTROPIC GLUTAMATE RECEPTOR"/>
    <property type="match status" value="1"/>
</dbReference>
<keyword evidence="14" id="KW-1185">Reference proteome</keyword>
<reference evidence="13 14" key="1">
    <citation type="submission" date="2021-06" db="EMBL/GenBank/DDBJ databases">
        <authorList>
            <person name="Palmer J.M."/>
        </authorList>
    </citation>
    <scope>NUCLEOTIDE SEQUENCE [LARGE SCALE GENOMIC DNA]</scope>
    <source>
        <strain evidence="13 14">GA_2019</strain>
        <tissue evidence="13">Muscle</tissue>
    </source>
</reference>
<keyword evidence="9" id="KW-0807">Transducer</keyword>
<feature type="region of interest" description="Disordered" evidence="10">
    <location>
        <begin position="304"/>
        <end position="332"/>
    </location>
</feature>
<dbReference type="Proteomes" id="UP001476798">
    <property type="component" value="Unassembled WGS sequence"/>
</dbReference>
<comment type="caution">
    <text evidence="13">The sequence shown here is derived from an EMBL/GenBank/DDBJ whole genome shotgun (WGS) entry which is preliminary data.</text>
</comment>
<dbReference type="SMART" id="SM01229">
    <property type="entry name" value="GluR_Homer-bdg"/>
    <property type="match status" value="1"/>
</dbReference>
<evidence type="ECO:0000313" key="14">
    <source>
        <dbReference type="Proteomes" id="UP001476798"/>
    </source>
</evidence>
<accession>A0ABV0PJL1</accession>
<evidence type="ECO:0000256" key="8">
    <source>
        <dbReference type="ARBA" id="ARBA00023180"/>
    </source>
</evidence>
<dbReference type="InterPro" id="IPR000337">
    <property type="entry name" value="GPCR_3"/>
</dbReference>
<dbReference type="PROSITE" id="PS00981">
    <property type="entry name" value="G_PROTEIN_RECEP_F3_3"/>
    <property type="match status" value="1"/>
</dbReference>
<dbReference type="InterPro" id="IPR001256">
    <property type="entry name" value="GPCR_3_mGluR1"/>
</dbReference>
<keyword evidence="8" id="KW-0325">Glycoprotein</keyword>
<feature type="transmembrane region" description="Helical" evidence="11">
    <location>
        <begin position="55"/>
        <end position="76"/>
    </location>
</feature>
<feature type="transmembrane region" description="Helical" evidence="11">
    <location>
        <begin position="238"/>
        <end position="257"/>
    </location>
</feature>
<sequence>MSRCEPIPLHYLEWSNPESIIQVVFSCLGILVTSFVAFIFVLYRDTPVVKSSSRELCYIILAGIFLGYLCPFTLIARPTVASCYLQRLLVGLSAAMCYSALVTKTNRIARILAGSKKKICTRKPRFMSAWAQVVIASILISLQLTLEVTLIIMEPPEPIKSYPSIKEVFLICNTSNLGVVAPLGYNGLLIMSCTYYAFKTRNVPANFNEAKYIAFTMYTTCIIWLAFVPIYFGSNYKIITTSFSVSLSVTVALGCMFTPKMYIIIAKPERNVRSAFTTSDAVRMHVGDGKIACRSNSLLNMFKRKKNTGNGSSNGKSVSWSEPGARHPPKGDHMWHRLSVHVKRQEAGSNQMAVIKPLTNTYQNTAREFSDLSTKTLYNVAEEDENDPLTYSSPATPPMMAHGQMPACDMTKETARDIELYSPEHLEQNSIIPQHGVMDHLQEEIVLSKFSSDIHELSEDVCMPQAVSGMPVYHQAHLIQQEPLLPVHLDPFDEEPISPLEEEEGMENEQFGLLQGYMYNNAQIHDEDDLIEVKLAMEDSVALMPPSPFRDRSGTPASPFPNSPVSESILCTPPNVKYASVILGDYKQSSSTL</sequence>
<dbReference type="Pfam" id="PF10606">
    <property type="entry name" value="GluR_Homer-bdg"/>
    <property type="match status" value="1"/>
</dbReference>
<feature type="compositionally biased region" description="Polar residues" evidence="10">
    <location>
        <begin position="308"/>
        <end position="320"/>
    </location>
</feature>
<evidence type="ECO:0000256" key="10">
    <source>
        <dbReference type="SAM" id="MobiDB-lite"/>
    </source>
</evidence>
<proteinExistence type="predicted"/>
<protein>
    <submittedName>
        <fullName evidence="13">Metabotropic glutamate receptor 1</fullName>
    </submittedName>
</protein>
<evidence type="ECO:0000256" key="3">
    <source>
        <dbReference type="ARBA" id="ARBA00022553"/>
    </source>
</evidence>
<dbReference type="Pfam" id="PF00003">
    <property type="entry name" value="7tm_3"/>
    <property type="match status" value="1"/>
</dbReference>
<keyword evidence="4 11" id="KW-0812">Transmembrane</keyword>
<feature type="domain" description="G-protein coupled receptors family 3 profile" evidence="12">
    <location>
        <begin position="18"/>
        <end position="280"/>
    </location>
</feature>
<keyword evidence="5 11" id="KW-1133">Transmembrane helix</keyword>
<feature type="transmembrane region" description="Helical" evidence="11">
    <location>
        <begin position="210"/>
        <end position="232"/>
    </location>
</feature>
<dbReference type="InterPro" id="IPR017978">
    <property type="entry name" value="GPCR_3_C"/>
</dbReference>
<organism evidence="13 14">
    <name type="scientific">Goodea atripinnis</name>
    <dbReference type="NCBI Taxonomy" id="208336"/>
    <lineage>
        <taxon>Eukaryota</taxon>
        <taxon>Metazoa</taxon>
        <taxon>Chordata</taxon>
        <taxon>Craniata</taxon>
        <taxon>Vertebrata</taxon>
        <taxon>Euteleostomi</taxon>
        <taxon>Actinopterygii</taxon>
        <taxon>Neopterygii</taxon>
        <taxon>Teleostei</taxon>
        <taxon>Neoteleostei</taxon>
        <taxon>Acanthomorphata</taxon>
        <taxon>Ovalentaria</taxon>
        <taxon>Atherinomorphae</taxon>
        <taxon>Cyprinodontiformes</taxon>
        <taxon>Goodeidae</taxon>
        <taxon>Goodea</taxon>
    </lineage>
</organism>
<dbReference type="PROSITE" id="PS50259">
    <property type="entry name" value="G_PROTEIN_RECEP_F3_4"/>
    <property type="match status" value="1"/>
</dbReference>
<comment type="subcellular location">
    <subcellularLocation>
        <location evidence="1">Cell membrane</location>
        <topology evidence="1">Multi-pass membrane protein</topology>
    </subcellularLocation>
</comment>
<dbReference type="InterPro" id="IPR050726">
    <property type="entry name" value="mGluR"/>
</dbReference>
<evidence type="ECO:0000256" key="4">
    <source>
        <dbReference type="ARBA" id="ARBA00022692"/>
    </source>
</evidence>
<evidence type="ECO:0000256" key="2">
    <source>
        <dbReference type="ARBA" id="ARBA00022475"/>
    </source>
</evidence>
<name>A0ABV0PJL1_9TELE</name>
<dbReference type="InterPro" id="IPR019588">
    <property type="entry name" value="Metabotropic_Glu_rcpt_Homer-bd"/>
</dbReference>
<keyword evidence="6" id="KW-0297">G-protein coupled receptor</keyword>
<keyword evidence="7 11" id="KW-0472">Membrane</keyword>
<evidence type="ECO:0000313" key="13">
    <source>
        <dbReference type="EMBL" id="MEQ2183663.1"/>
    </source>
</evidence>
<gene>
    <name evidence="13" type="primary">GRM1_1</name>
    <name evidence="13" type="ORF">GOODEAATRI_000396</name>
</gene>
<keyword evidence="2" id="KW-1003">Cell membrane</keyword>
<evidence type="ECO:0000256" key="6">
    <source>
        <dbReference type="ARBA" id="ARBA00023040"/>
    </source>
</evidence>
<dbReference type="EMBL" id="JAHRIO010079975">
    <property type="protein sequence ID" value="MEQ2183663.1"/>
    <property type="molecule type" value="Genomic_DNA"/>
</dbReference>
<dbReference type="PRINTS" id="PR01051">
    <property type="entry name" value="MTABOTROPC1R"/>
</dbReference>
<feature type="transmembrane region" description="Helical" evidence="11">
    <location>
        <begin position="130"/>
        <end position="153"/>
    </location>
</feature>